<evidence type="ECO:0000313" key="4">
    <source>
        <dbReference type="Proteomes" id="UP000229916"/>
    </source>
</evidence>
<evidence type="ECO:0008006" key="5">
    <source>
        <dbReference type="Google" id="ProtNLM"/>
    </source>
</evidence>
<keyword evidence="2" id="KW-1277">Toxin-antitoxin system</keyword>
<evidence type="ECO:0000256" key="1">
    <source>
        <dbReference type="ARBA" id="ARBA00006226"/>
    </source>
</evidence>
<dbReference type="Proteomes" id="UP000229916">
    <property type="component" value="Unassembled WGS sequence"/>
</dbReference>
<comment type="caution">
    <text evidence="3">The sequence shown here is derived from an EMBL/GenBank/DDBJ whole genome shotgun (WGS) entry which is preliminary data.</text>
</comment>
<proteinExistence type="inferred from homology"/>
<dbReference type="PANTHER" id="PTHR35601">
    <property type="entry name" value="TOXIN RELE"/>
    <property type="match status" value="1"/>
</dbReference>
<accession>A0A2M7AMR2</accession>
<comment type="similarity">
    <text evidence="1">Belongs to the RelE toxin family.</text>
</comment>
<gene>
    <name evidence="3" type="ORF">COS81_03280</name>
</gene>
<dbReference type="NCBIfam" id="TIGR02385">
    <property type="entry name" value="RelE_StbE"/>
    <property type="match status" value="1"/>
</dbReference>
<name>A0A2M7AMR2_UNCKA</name>
<evidence type="ECO:0000313" key="3">
    <source>
        <dbReference type="EMBL" id="PIU68672.1"/>
    </source>
</evidence>
<evidence type="ECO:0000256" key="2">
    <source>
        <dbReference type="ARBA" id="ARBA00022649"/>
    </source>
</evidence>
<reference evidence="4" key="1">
    <citation type="submission" date="2017-09" db="EMBL/GenBank/DDBJ databases">
        <title>Depth-based differentiation of microbial function through sediment-hosted aquifers and enrichment of novel symbionts in the deep terrestrial subsurface.</title>
        <authorList>
            <person name="Probst A.J."/>
            <person name="Ladd B."/>
            <person name="Jarett J.K."/>
            <person name="Geller-Mcgrath D.E."/>
            <person name="Sieber C.M.K."/>
            <person name="Emerson J.B."/>
            <person name="Anantharaman K."/>
            <person name="Thomas B.C."/>
            <person name="Malmstrom R."/>
            <person name="Stieglmeier M."/>
            <person name="Klingl A."/>
            <person name="Woyke T."/>
            <person name="Ryan C.M."/>
            <person name="Banfield J.F."/>
        </authorList>
    </citation>
    <scope>NUCLEOTIDE SEQUENCE [LARGE SCALE GENOMIC DNA]</scope>
</reference>
<dbReference type="AlphaFoldDB" id="A0A2M7AMR2"/>
<dbReference type="Gene3D" id="3.30.2310.20">
    <property type="entry name" value="RelE-like"/>
    <property type="match status" value="1"/>
</dbReference>
<dbReference type="InterPro" id="IPR035093">
    <property type="entry name" value="RelE/ParE_toxin_dom_sf"/>
</dbReference>
<organism evidence="3 4">
    <name type="scientific">candidate division WWE3 bacterium CG06_land_8_20_14_3_00_42_16</name>
    <dbReference type="NCBI Taxonomy" id="1975083"/>
    <lineage>
        <taxon>Bacteria</taxon>
        <taxon>Katanobacteria</taxon>
    </lineage>
</organism>
<dbReference type="EMBL" id="PEWD01000064">
    <property type="protein sequence ID" value="PIU68672.1"/>
    <property type="molecule type" value="Genomic_DNA"/>
</dbReference>
<sequence length="101" mass="12175">MVYLKSMVMFWPIKGKINTMYQLRIEQEAKKQLARIPKVYQNKILATLPIIRQNPFSGKKLEGKFKGAYSYHVWPYRIIYRIYKNLLLIVVIRIGHRQEVY</sequence>
<protein>
    <recommendedName>
        <fullName evidence="5">Type II toxin-antitoxin system mRNA interferase toxin, RelE/StbE family</fullName>
    </recommendedName>
</protein>
<dbReference type="InterPro" id="IPR007712">
    <property type="entry name" value="RelE/ParE_toxin"/>
</dbReference>
<dbReference type="PANTHER" id="PTHR35601:SF1">
    <property type="entry name" value="TOXIN RELE"/>
    <property type="match status" value="1"/>
</dbReference>
<dbReference type="SUPFAM" id="SSF143011">
    <property type="entry name" value="RelE-like"/>
    <property type="match status" value="1"/>
</dbReference>
<dbReference type="Pfam" id="PF05016">
    <property type="entry name" value="ParE_toxin"/>
    <property type="match status" value="1"/>
</dbReference>